<sequence>MGIIGLFCVELSVIGYVLLSNVLTVGLVAFLAIGPLVAVLTLFIYLDRWEREPPQTLFATFMWGAGVAIIGASFANSLAYVGASLRLQDEYGAMAFTAVTVAPVVEETMKGLGVLLVVYWRRNEINSIVDGIVYAGVIGAGFAFIENMQYFIEASQESAAMLTLTVIMRGVFSPFIHPMATSLSGFALAWAVVRAKNPGARIMVPVLGWLGAILVHSLWNLLGTIGNETWLAGYLLIEVPLFVAWMSALLVISSRDALRIRRGLAPYVVAGWVLPAEAELASSSNARRFAKRWIGKERKRIMNAFLVELSLLGLDQDLQMRVGPHPLRVLRDQEVLRSMTAHRQQILSAPHFHHGLR</sequence>
<keyword evidence="1" id="KW-0472">Membrane</keyword>
<keyword evidence="1" id="KW-1133">Transmembrane helix</keyword>
<dbReference type="AlphaFoldDB" id="N6WBL2"/>
<feature type="transmembrane region" description="Helical" evidence="1">
    <location>
        <begin position="231"/>
        <end position="252"/>
    </location>
</feature>
<keyword evidence="1" id="KW-0812">Transmembrane</keyword>
<feature type="transmembrane region" description="Helical" evidence="1">
    <location>
        <begin position="172"/>
        <end position="193"/>
    </location>
</feature>
<evidence type="ECO:0000256" key="1">
    <source>
        <dbReference type="SAM" id="Phobius"/>
    </source>
</evidence>
<dbReference type="Pfam" id="PF13367">
    <property type="entry name" value="PrsW-protease"/>
    <property type="match status" value="1"/>
</dbReference>
<dbReference type="eggNOG" id="COG2339">
    <property type="taxonomic scope" value="Bacteria"/>
</dbReference>
<organism evidence="2 3">
    <name type="scientific">Schaalia cardiffensis F0333</name>
    <dbReference type="NCBI Taxonomy" id="888050"/>
    <lineage>
        <taxon>Bacteria</taxon>
        <taxon>Bacillati</taxon>
        <taxon>Actinomycetota</taxon>
        <taxon>Actinomycetes</taxon>
        <taxon>Actinomycetales</taxon>
        <taxon>Actinomycetaceae</taxon>
        <taxon>Schaalia</taxon>
    </lineage>
</organism>
<protein>
    <recommendedName>
        <fullName evidence="4">PrsW family intramembrane metalloprotease</fullName>
    </recommendedName>
</protein>
<dbReference type="PANTHER" id="PTHR36844">
    <property type="entry name" value="PROTEASE PRSW"/>
    <property type="match status" value="1"/>
</dbReference>
<feature type="transmembrane region" description="Helical" evidence="1">
    <location>
        <begin position="57"/>
        <end position="81"/>
    </location>
</feature>
<accession>N6WBL2</accession>
<dbReference type="PANTHER" id="PTHR36844:SF1">
    <property type="entry name" value="PROTEASE PRSW"/>
    <property type="match status" value="1"/>
</dbReference>
<evidence type="ECO:0000313" key="2">
    <source>
        <dbReference type="EMBL" id="ENO17604.1"/>
    </source>
</evidence>
<proteinExistence type="predicted"/>
<feature type="transmembrane region" description="Helical" evidence="1">
    <location>
        <begin position="200"/>
        <end position="219"/>
    </location>
</feature>
<dbReference type="GO" id="GO:0008233">
    <property type="term" value="F:peptidase activity"/>
    <property type="evidence" value="ECO:0007669"/>
    <property type="project" value="InterPro"/>
</dbReference>
<dbReference type="STRING" id="888050.HMPREF9004_1514"/>
<feature type="transmembrane region" description="Helical" evidence="1">
    <location>
        <begin position="22"/>
        <end position="45"/>
    </location>
</feature>
<evidence type="ECO:0008006" key="4">
    <source>
        <dbReference type="Google" id="ProtNLM"/>
    </source>
</evidence>
<name>N6WBL2_9ACTO</name>
<comment type="caution">
    <text evidence="2">The sequence shown here is derived from an EMBL/GenBank/DDBJ whole genome shotgun (WGS) entry which is preliminary data.</text>
</comment>
<gene>
    <name evidence="2" type="ORF">HMPREF9004_1514</name>
</gene>
<reference evidence="2 3" key="1">
    <citation type="submission" date="2013-03" db="EMBL/GenBank/DDBJ databases">
        <title>Reference genome for the Human Microbiome Project.</title>
        <authorList>
            <person name="Aqrawi P."/>
            <person name="Ayvaz T."/>
            <person name="Bess C."/>
            <person name="Blankenburg K."/>
            <person name="Coyle M."/>
            <person name="Deng J."/>
            <person name="Forbes L."/>
            <person name="Fowler G."/>
            <person name="Francisco L."/>
            <person name="Fu Q."/>
            <person name="Gibbs R."/>
            <person name="Gross S."/>
            <person name="Gubbala S."/>
            <person name="Hale W."/>
            <person name="Hemphill L."/>
            <person name="Highlander S."/>
            <person name="Hirani K."/>
            <person name="Jackson L."/>
            <person name="Jakkamsetti A."/>
            <person name="Javaid M."/>
            <person name="Jayaseelan J.C."/>
            <person name="Jiang H."/>
            <person name="Joshi V."/>
            <person name="Korchina V."/>
            <person name="Kovar C."/>
            <person name="Lara F."/>
            <person name="Lee S."/>
            <person name="Liu Y."/>
            <person name="Mata R."/>
            <person name="Mathew T."/>
            <person name="Munidasa M."/>
            <person name="Muzny D."/>
            <person name="Nazareth L."/>
            <person name="Ngo R."/>
            <person name="Nguyen L."/>
            <person name="Nguyen N."/>
            <person name="Okwuonu G."/>
            <person name="Ongeri F."/>
            <person name="Palculict T."/>
            <person name="Patil S."/>
            <person name="Petrosino J."/>
            <person name="Pham C."/>
            <person name="Pham P."/>
            <person name="Pu L.-L."/>
            <person name="Qin X."/>
            <person name="Qu J."/>
            <person name="Reid J."/>
            <person name="Ross M."/>
            <person name="Ruth R."/>
            <person name="Saada N."/>
            <person name="San Lucas F."/>
            <person name="Santibanez J."/>
            <person name="Shang Y."/>
            <person name="Simmons D."/>
            <person name="Song X.-Z."/>
            <person name="Tang L.-Y."/>
            <person name="Thornton R."/>
            <person name="Warren J."/>
            <person name="Weissenberger G."/>
            <person name="Wilczek-Boney K."/>
            <person name="Worley K."/>
            <person name="Youmans B."/>
            <person name="Zhang J."/>
            <person name="Zhang L."/>
            <person name="Zhao Z."/>
            <person name="Zhou C."/>
            <person name="Zhu D."/>
            <person name="Zhu Y."/>
        </authorList>
    </citation>
    <scope>NUCLEOTIDE SEQUENCE [LARGE SCALE GENOMIC DNA]</scope>
    <source>
        <strain evidence="2 3">F0333</strain>
    </source>
</reference>
<keyword evidence="3" id="KW-1185">Reference proteome</keyword>
<feature type="transmembrane region" description="Helical" evidence="1">
    <location>
        <begin position="93"/>
        <end position="120"/>
    </location>
</feature>
<dbReference type="Proteomes" id="UP000013015">
    <property type="component" value="Unassembled WGS sequence"/>
</dbReference>
<dbReference type="HOGENOM" id="CLU_029195_0_0_11"/>
<feature type="transmembrane region" description="Helical" evidence="1">
    <location>
        <begin position="132"/>
        <end position="152"/>
    </location>
</feature>
<dbReference type="InterPro" id="IPR026898">
    <property type="entry name" value="PrsW"/>
</dbReference>
<dbReference type="PATRIC" id="fig|888050.3.peg.1450"/>
<dbReference type="EMBL" id="AQHZ01000024">
    <property type="protein sequence ID" value="ENO17604.1"/>
    <property type="molecule type" value="Genomic_DNA"/>
</dbReference>
<evidence type="ECO:0000313" key="3">
    <source>
        <dbReference type="Proteomes" id="UP000013015"/>
    </source>
</evidence>